<organism evidence="2 3">
    <name type="scientific">Bizionia echini</name>
    <dbReference type="NCBI Taxonomy" id="649333"/>
    <lineage>
        <taxon>Bacteria</taxon>
        <taxon>Pseudomonadati</taxon>
        <taxon>Bacteroidota</taxon>
        <taxon>Flavobacteriia</taxon>
        <taxon>Flavobacteriales</taxon>
        <taxon>Flavobacteriaceae</taxon>
        <taxon>Bizionia</taxon>
    </lineage>
</organism>
<dbReference type="Proteomes" id="UP000198705">
    <property type="component" value="Unassembled WGS sequence"/>
</dbReference>
<dbReference type="GO" id="GO:0008832">
    <property type="term" value="F:dGTPase activity"/>
    <property type="evidence" value="ECO:0007669"/>
    <property type="project" value="TreeGrafter"/>
</dbReference>
<dbReference type="GO" id="GO:0006203">
    <property type="term" value="P:dGTP catabolic process"/>
    <property type="evidence" value="ECO:0007669"/>
    <property type="project" value="TreeGrafter"/>
</dbReference>
<dbReference type="Pfam" id="PF19276">
    <property type="entry name" value="HD_assoc_2"/>
    <property type="match status" value="1"/>
</dbReference>
<feature type="domain" description="HD" evidence="1">
    <location>
        <begin position="70"/>
        <end position="179"/>
    </location>
</feature>
<sequence length="422" mass="49137">MYICLYINKMIVSLQTKNKLKIFNDPIYGFITIPNALIFDLIEHKYFQRLRRISQMGLSYLVYPGAHHTRFHHALGCMHLMQKAVQVLRFKGVEISEGEENALYVAILLHDIGHGPFSHAMEHSIVNGVSHEHISLQFMEVLNTEFNGSLTLAIQIFKGKYHRPFMCALISSQFDMDRADYLKRDSFYTGVAEGNINSDRLITMLNVVNDELVIEEKGIYSIEKFLVARRLMYWQVYLHKTGLVAEQLLMRVLQRAKELTQQGVVLEASKPLMFFLQNDIQLNNFNDNTLNTFSKLDDYDIITAMKAWQYHDDFVLKNLCEMIINRQLLKVKLKKNHIKPEKLQMHIKKLMKQYQVSESEAAYFVFTGSITNQAYEQNKQPINVLFQNGKIQNIVKASDQLNLKALSKPVTKYYICYPKDKM</sequence>
<dbReference type="EMBL" id="FOVN01000002">
    <property type="protein sequence ID" value="SFN67536.1"/>
    <property type="molecule type" value="Genomic_DNA"/>
</dbReference>
<proteinExistence type="predicted"/>
<dbReference type="InterPro" id="IPR003607">
    <property type="entry name" value="HD/PDEase_dom"/>
</dbReference>
<dbReference type="PROSITE" id="PS51831">
    <property type="entry name" value="HD"/>
    <property type="match status" value="1"/>
</dbReference>
<reference evidence="3" key="1">
    <citation type="submission" date="2016-10" db="EMBL/GenBank/DDBJ databases">
        <authorList>
            <person name="Varghese N."/>
            <person name="Submissions S."/>
        </authorList>
    </citation>
    <scope>NUCLEOTIDE SEQUENCE [LARGE SCALE GENOMIC DNA]</scope>
    <source>
        <strain evidence="3">DSM 23925</strain>
    </source>
</reference>
<name>A0A1I5AYD6_9FLAO</name>
<dbReference type="Pfam" id="PF01966">
    <property type="entry name" value="HD"/>
    <property type="match status" value="1"/>
</dbReference>
<gene>
    <name evidence="2" type="ORF">SAMN04487989_102370</name>
</gene>
<evidence type="ECO:0000313" key="2">
    <source>
        <dbReference type="EMBL" id="SFN67536.1"/>
    </source>
</evidence>
<dbReference type="InterPro" id="IPR006674">
    <property type="entry name" value="HD_domain"/>
</dbReference>
<dbReference type="STRING" id="649333.SAMN04487989_102370"/>
<accession>A0A1I5AYD6</accession>
<dbReference type="AlphaFoldDB" id="A0A1I5AYD6"/>
<evidence type="ECO:0000313" key="3">
    <source>
        <dbReference type="Proteomes" id="UP000198705"/>
    </source>
</evidence>
<dbReference type="CDD" id="cd00077">
    <property type="entry name" value="HDc"/>
    <property type="match status" value="1"/>
</dbReference>
<keyword evidence="3" id="KW-1185">Reference proteome</keyword>
<protein>
    <recommendedName>
        <fullName evidence="1">HD domain-containing protein</fullName>
    </recommendedName>
</protein>
<dbReference type="InterPro" id="IPR050135">
    <property type="entry name" value="dGTPase-like"/>
</dbReference>
<dbReference type="PANTHER" id="PTHR11373">
    <property type="entry name" value="DEOXYNUCLEOSIDE TRIPHOSPHATE TRIPHOSPHOHYDROLASE"/>
    <property type="match status" value="1"/>
</dbReference>
<dbReference type="SMART" id="SM00471">
    <property type="entry name" value="HDc"/>
    <property type="match status" value="1"/>
</dbReference>
<dbReference type="Gene3D" id="1.10.3210.10">
    <property type="entry name" value="Hypothetical protein af1432"/>
    <property type="match status" value="1"/>
</dbReference>
<evidence type="ECO:0000259" key="1">
    <source>
        <dbReference type="PROSITE" id="PS51831"/>
    </source>
</evidence>
<dbReference type="OrthoDB" id="9803619at2"/>
<dbReference type="SUPFAM" id="SSF109604">
    <property type="entry name" value="HD-domain/PDEase-like"/>
    <property type="match status" value="1"/>
</dbReference>
<dbReference type="PANTHER" id="PTHR11373:SF4">
    <property type="entry name" value="DEOXYNUCLEOSIDE TRIPHOSPHATE TRIPHOSPHOHYDROLASE SAMHD1"/>
    <property type="match status" value="1"/>
</dbReference>
<dbReference type="InterPro" id="IPR045509">
    <property type="entry name" value="HD_assoc_2"/>
</dbReference>